<dbReference type="Pfam" id="PF13440">
    <property type="entry name" value="Polysacc_synt_3"/>
    <property type="match status" value="1"/>
</dbReference>
<comment type="caution">
    <text evidence="8">The sequence shown here is derived from an EMBL/GenBank/DDBJ whole genome shotgun (WGS) entry which is preliminary data.</text>
</comment>
<reference evidence="8 9" key="1">
    <citation type="submission" date="2014-12" db="EMBL/GenBank/DDBJ databases">
        <title>Genome sequencing of Brevundimonas nasdae TPW30.</title>
        <authorList>
            <person name="Tan P.W."/>
            <person name="Chan K.-G."/>
        </authorList>
    </citation>
    <scope>NUCLEOTIDE SEQUENCE [LARGE SCALE GENOMIC DNA]</scope>
    <source>
        <strain evidence="8 9">TPW30</strain>
    </source>
</reference>
<name>A0A0B4DW06_9CAUL</name>
<feature type="transmembrane region" description="Helical" evidence="7">
    <location>
        <begin position="146"/>
        <end position="167"/>
    </location>
</feature>
<protein>
    <submittedName>
        <fullName evidence="8">Exopolysaccharide biosynthesis protein</fullName>
    </submittedName>
</protein>
<dbReference type="PANTHER" id="PTHR30250:SF10">
    <property type="entry name" value="LIPOPOLYSACCHARIDE BIOSYNTHESIS PROTEIN WZXC"/>
    <property type="match status" value="1"/>
</dbReference>
<evidence type="ECO:0000313" key="8">
    <source>
        <dbReference type="EMBL" id="KIC58428.1"/>
    </source>
</evidence>
<keyword evidence="6 7" id="KW-0472">Membrane</keyword>
<dbReference type="STRING" id="172043.RM53_08465"/>
<evidence type="ECO:0000256" key="4">
    <source>
        <dbReference type="ARBA" id="ARBA00022692"/>
    </source>
</evidence>
<comment type="similarity">
    <text evidence="2">Belongs to the polysaccharide synthase family.</text>
</comment>
<keyword evidence="5 7" id="KW-1133">Transmembrane helix</keyword>
<evidence type="ECO:0000256" key="1">
    <source>
        <dbReference type="ARBA" id="ARBA00004651"/>
    </source>
</evidence>
<evidence type="ECO:0000313" key="9">
    <source>
        <dbReference type="Proteomes" id="UP000031166"/>
    </source>
</evidence>
<feature type="transmembrane region" description="Helical" evidence="7">
    <location>
        <begin position="451"/>
        <end position="471"/>
    </location>
</feature>
<evidence type="ECO:0000256" key="3">
    <source>
        <dbReference type="ARBA" id="ARBA00022475"/>
    </source>
</evidence>
<dbReference type="PANTHER" id="PTHR30250">
    <property type="entry name" value="PST FAMILY PREDICTED COLANIC ACID TRANSPORTER"/>
    <property type="match status" value="1"/>
</dbReference>
<evidence type="ECO:0000256" key="6">
    <source>
        <dbReference type="ARBA" id="ARBA00023136"/>
    </source>
</evidence>
<accession>A0A0B4DW06</accession>
<evidence type="ECO:0000256" key="2">
    <source>
        <dbReference type="ARBA" id="ARBA00007430"/>
    </source>
</evidence>
<dbReference type="InterPro" id="IPR050833">
    <property type="entry name" value="Poly_Biosynth_Transport"/>
</dbReference>
<dbReference type="Proteomes" id="UP000031166">
    <property type="component" value="Unassembled WGS sequence"/>
</dbReference>
<feature type="transmembrane region" description="Helical" evidence="7">
    <location>
        <begin position="44"/>
        <end position="68"/>
    </location>
</feature>
<dbReference type="CDD" id="cd13127">
    <property type="entry name" value="MATE_tuaB_like"/>
    <property type="match status" value="1"/>
</dbReference>
<feature type="transmembrane region" description="Helical" evidence="7">
    <location>
        <begin position="317"/>
        <end position="337"/>
    </location>
</feature>
<comment type="subcellular location">
    <subcellularLocation>
        <location evidence="1">Cell membrane</location>
        <topology evidence="1">Multi-pass membrane protein</topology>
    </subcellularLocation>
</comment>
<proteinExistence type="inferred from homology"/>
<feature type="transmembrane region" description="Helical" evidence="7">
    <location>
        <begin position="173"/>
        <end position="192"/>
    </location>
</feature>
<feature type="transmembrane region" description="Helical" evidence="7">
    <location>
        <begin position="381"/>
        <end position="399"/>
    </location>
</feature>
<feature type="transmembrane region" description="Helical" evidence="7">
    <location>
        <begin position="411"/>
        <end position="431"/>
    </location>
</feature>
<organism evidence="8 9">
    <name type="scientific">Brevundimonas nasdae</name>
    <dbReference type="NCBI Taxonomy" id="172043"/>
    <lineage>
        <taxon>Bacteria</taxon>
        <taxon>Pseudomonadati</taxon>
        <taxon>Pseudomonadota</taxon>
        <taxon>Alphaproteobacteria</taxon>
        <taxon>Caulobacterales</taxon>
        <taxon>Caulobacteraceae</taxon>
        <taxon>Brevundimonas</taxon>
    </lineage>
</organism>
<evidence type="ECO:0000256" key="7">
    <source>
        <dbReference type="SAM" id="Phobius"/>
    </source>
</evidence>
<dbReference type="EMBL" id="JWSY01000011">
    <property type="protein sequence ID" value="KIC58428.1"/>
    <property type="molecule type" value="Genomic_DNA"/>
</dbReference>
<keyword evidence="4 7" id="KW-0812">Transmembrane</keyword>
<evidence type="ECO:0000256" key="5">
    <source>
        <dbReference type="ARBA" id="ARBA00022989"/>
    </source>
</evidence>
<feature type="transmembrane region" description="Helical" evidence="7">
    <location>
        <begin position="286"/>
        <end position="305"/>
    </location>
</feature>
<dbReference type="GO" id="GO:0005886">
    <property type="term" value="C:plasma membrane"/>
    <property type="evidence" value="ECO:0007669"/>
    <property type="project" value="UniProtKB-SubCell"/>
</dbReference>
<feature type="transmembrane region" description="Helical" evidence="7">
    <location>
        <begin position="358"/>
        <end position="375"/>
    </location>
</feature>
<dbReference type="AlphaFoldDB" id="A0A0B4DW06"/>
<feature type="transmembrane region" description="Helical" evidence="7">
    <location>
        <begin position="114"/>
        <end position="134"/>
    </location>
</feature>
<sequence length="498" mass="53803">MSSVAGRMMRGSAWITGARVAINLIGFVSTLVLARILTPADFGLVALGTTILVIITAVTDMSLAQALVHHQSPEDDHFHTAWTLNACRGLALAALMGAAGHPLASLYNEPRLEWLIYALAFSVMIGGVTNPRIVLLSKQLVFWQDFLMSVSERLVAVIVSIGVALYFRSYWALVAGAVAGQFAAMLISYAILPFRPRIVWNRARELWSFSIWLTLGQAMNTVNWRFDQLLIGHYLGRSVLGAYAVGDNLAQIPTREAIAPLTHTLFPAFSRIAEDKPRLAMGYQRAQALVTAIALPVGVGFGLLAEPLVLAMMGEKWRAAIPIIQALSAVFAFQTLGSLVQPLGMATGATRNLFQRDLLMFVLRLPIIIGAMLIWGLTGLIYARVVTGLTAAVVNMTLVRRLTGLTLTVQLLANLRSLSAVSVMAAGVIAIGEQFNHHKPGLMALLTELGLRATLGAVLYVGTTLLLWQVAGRPTGPEREVVTLLSRVVLKARRVATG</sequence>
<feature type="transmembrane region" description="Helical" evidence="7">
    <location>
        <begin position="20"/>
        <end position="38"/>
    </location>
</feature>
<keyword evidence="3" id="KW-1003">Cell membrane</keyword>
<gene>
    <name evidence="8" type="ORF">RM53_08465</name>
</gene>